<organism evidence="2 3">
    <name type="scientific">Parabacteroides chinchillae</name>
    <dbReference type="NCBI Taxonomy" id="871327"/>
    <lineage>
        <taxon>Bacteria</taxon>
        <taxon>Pseudomonadati</taxon>
        <taxon>Bacteroidota</taxon>
        <taxon>Bacteroidia</taxon>
        <taxon>Bacteroidales</taxon>
        <taxon>Tannerellaceae</taxon>
        <taxon>Parabacteroides</taxon>
    </lineage>
</organism>
<gene>
    <name evidence="2" type="ORF">SAMN05444001_11219</name>
</gene>
<dbReference type="PANTHER" id="PTHR43694">
    <property type="entry name" value="RIBONUCLEASE J"/>
    <property type="match status" value="1"/>
</dbReference>
<protein>
    <submittedName>
        <fullName evidence="2">Ribonuclease J</fullName>
    </submittedName>
</protein>
<sequence length="420" mass="47955">MKITVHRGANQIGGCITEISSKSCKILIDFGSNLPGSQKVELTERQVCDIVGNADAVFYTHYHGDHVGLHHLIPSCIKQYIGAGAKDVMLCKYEVLNKSGEYNKQIETVKNILPYYIKHRIDVSSKGEIFLTPYFVSHSAFDAYMFKIECEGKKILHTGDFRRHGYLGKGLFPTLEKHVGEVDILITEGTMLGRKQEQVISEHELQRNVIEILKKHKYVFALCSSTDIDRLASFNASCKEAGRVFVVDEYQKEILDIFSKYEEKHSHLYKFDTFKLLNFKTEKVKKKLSQEGFLMLIRASSLPLVESMMDIYNSEDSWLIYSMWGGYAEKNKDYSNENIIKIRKLFEERVFDGTKDGVHTSGHADVHTLAEVCKIVNPHIGVIPIHKDQSSEYESLTNVSEYKIFHEGDTCVENISISIR</sequence>
<comment type="caution">
    <text evidence="2">The sequence shown here is derived from an EMBL/GenBank/DDBJ whole genome shotgun (WGS) entry which is preliminary data.</text>
</comment>
<reference evidence="2 3" key="1">
    <citation type="submission" date="2016-10" db="EMBL/GenBank/DDBJ databases">
        <authorList>
            <person name="Varghese N."/>
            <person name="Submissions S."/>
        </authorList>
    </citation>
    <scope>NUCLEOTIDE SEQUENCE [LARGE SCALE GENOMIC DNA]</scope>
    <source>
        <strain evidence="2 3">DSM 29073</strain>
    </source>
</reference>
<dbReference type="RefSeq" id="WP_103983696.1">
    <property type="nucleotide sequence ID" value="NZ_FNVS01000012.1"/>
</dbReference>
<dbReference type="Pfam" id="PF00753">
    <property type="entry name" value="Lactamase_B"/>
    <property type="match status" value="1"/>
</dbReference>
<dbReference type="InterPro" id="IPR001279">
    <property type="entry name" value="Metallo-B-lactamas"/>
</dbReference>
<evidence type="ECO:0000313" key="2">
    <source>
        <dbReference type="EMBL" id="SEG01095.1"/>
    </source>
</evidence>
<dbReference type="AlphaFoldDB" id="A0A8G2BXB7"/>
<dbReference type="PANTHER" id="PTHR43694:SF1">
    <property type="entry name" value="RIBONUCLEASE J"/>
    <property type="match status" value="1"/>
</dbReference>
<dbReference type="InterPro" id="IPR036866">
    <property type="entry name" value="RibonucZ/Hydroxyglut_hydro"/>
</dbReference>
<evidence type="ECO:0000313" key="3">
    <source>
        <dbReference type="Proteomes" id="UP000236725"/>
    </source>
</evidence>
<keyword evidence="3" id="KW-1185">Reference proteome</keyword>
<dbReference type="SMART" id="SM00849">
    <property type="entry name" value="Lactamase_B"/>
    <property type="match status" value="1"/>
</dbReference>
<name>A0A8G2BXB7_9BACT</name>
<dbReference type="EMBL" id="FNVS01000012">
    <property type="protein sequence ID" value="SEG01095.1"/>
    <property type="molecule type" value="Genomic_DNA"/>
</dbReference>
<accession>A0A8G2BXB7</accession>
<dbReference type="Gene3D" id="3.60.15.10">
    <property type="entry name" value="Ribonuclease Z/Hydroxyacylglutathione hydrolase-like"/>
    <property type="match status" value="1"/>
</dbReference>
<dbReference type="SUPFAM" id="SSF56281">
    <property type="entry name" value="Metallo-hydrolase/oxidoreductase"/>
    <property type="match status" value="1"/>
</dbReference>
<dbReference type="Proteomes" id="UP000236725">
    <property type="component" value="Unassembled WGS sequence"/>
</dbReference>
<proteinExistence type="predicted"/>
<evidence type="ECO:0000259" key="1">
    <source>
        <dbReference type="SMART" id="SM00849"/>
    </source>
</evidence>
<feature type="domain" description="Metallo-beta-lactamase" evidence="1">
    <location>
        <begin position="13"/>
        <end position="203"/>
    </location>
</feature>